<accession>A0AAU8FMH0</accession>
<protein>
    <submittedName>
        <fullName evidence="1">Uncharacterized protein</fullName>
    </submittedName>
</protein>
<gene>
    <name evidence="1" type="ORF">ABV298_04640</name>
</gene>
<sequence length="195" mass="21630">MGIVNIADSSSGASIGLFNFVRKSTSNISVYATDIAPFNIAWKMGTHKFYSLLMAGTGGSSDKKIRTFGAGIGREFYPFKKAGFFVEILSQNIYRGDWNTMASLYRLQAAATYKLGTHFLLFAGPSYSVYDDDGQEAKKGYKQFPPSGYPKIDLGSKKSYILDRFPGRYQLAVWKAMSDMLSNESPKPGFRLGIR</sequence>
<dbReference type="RefSeq" id="WP_353721019.1">
    <property type="nucleotide sequence ID" value="NZ_CP159289.1"/>
</dbReference>
<dbReference type="EMBL" id="CP159289">
    <property type="protein sequence ID" value="XCH25721.1"/>
    <property type="molecule type" value="Genomic_DNA"/>
</dbReference>
<reference evidence="1" key="1">
    <citation type="submission" date="2024-06" db="EMBL/GenBank/DDBJ databases">
        <title>Sequencing and assembly of the genome of Dyadobacter sp. strain 676, a symbiont of Cyamopsis tetragonoloba.</title>
        <authorList>
            <person name="Guro P."/>
            <person name="Sazanova A."/>
            <person name="Kuznetsova I."/>
            <person name="Belimov A."/>
            <person name="Safronova V."/>
        </authorList>
    </citation>
    <scope>NUCLEOTIDE SEQUENCE</scope>
    <source>
        <strain evidence="1">676</strain>
    </source>
</reference>
<evidence type="ECO:0000313" key="1">
    <source>
        <dbReference type="EMBL" id="XCH25721.1"/>
    </source>
</evidence>
<organism evidence="1">
    <name type="scientific">Dyadobacter sp. 676</name>
    <dbReference type="NCBI Taxonomy" id="3088362"/>
    <lineage>
        <taxon>Bacteria</taxon>
        <taxon>Pseudomonadati</taxon>
        <taxon>Bacteroidota</taxon>
        <taxon>Cytophagia</taxon>
        <taxon>Cytophagales</taxon>
        <taxon>Spirosomataceae</taxon>
        <taxon>Dyadobacter</taxon>
    </lineage>
</organism>
<name>A0AAU8FMH0_9BACT</name>
<proteinExistence type="predicted"/>
<dbReference type="AlphaFoldDB" id="A0AAU8FMH0"/>